<evidence type="ECO:0000256" key="1">
    <source>
        <dbReference type="ARBA" id="ARBA00004651"/>
    </source>
</evidence>
<protein>
    <submittedName>
        <fullName evidence="9">Carbohydrate ABC transporter permease</fullName>
    </submittedName>
</protein>
<evidence type="ECO:0000259" key="8">
    <source>
        <dbReference type="PROSITE" id="PS50928"/>
    </source>
</evidence>
<name>A0ABW1NYB3_9PSEU</name>
<feature type="transmembrane region" description="Helical" evidence="7">
    <location>
        <begin position="285"/>
        <end position="307"/>
    </location>
</feature>
<feature type="transmembrane region" description="Helical" evidence="7">
    <location>
        <begin position="118"/>
        <end position="138"/>
    </location>
</feature>
<keyword evidence="6 7" id="KW-0472">Membrane</keyword>
<dbReference type="Proteomes" id="UP001596220">
    <property type="component" value="Unassembled WGS sequence"/>
</dbReference>
<comment type="caution">
    <text evidence="9">The sequence shown here is derived from an EMBL/GenBank/DDBJ whole genome shotgun (WGS) entry which is preliminary data.</text>
</comment>
<dbReference type="InterPro" id="IPR000515">
    <property type="entry name" value="MetI-like"/>
</dbReference>
<evidence type="ECO:0000313" key="9">
    <source>
        <dbReference type="EMBL" id="MFC6087941.1"/>
    </source>
</evidence>
<feature type="transmembrane region" description="Helical" evidence="7">
    <location>
        <begin position="182"/>
        <end position="204"/>
    </location>
</feature>
<evidence type="ECO:0000313" key="10">
    <source>
        <dbReference type="Proteomes" id="UP001596220"/>
    </source>
</evidence>
<proteinExistence type="inferred from homology"/>
<reference evidence="10" key="1">
    <citation type="journal article" date="2019" name="Int. J. Syst. Evol. Microbiol.">
        <title>The Global Catalogue of Microorganisms (GCM) 10K type strain sequencing project: providing services to taxonomists for standard genome sequencing and annotation.</title>
        <authorList>
            <consortium name="The Broad Institute Genomics Platform"/>
            <consortium name="The Broad Institute Genome Sequencing Center for Infectious Disease"/>
            <person name="Wu L."/>
            <person name="Ma J."/>
        </authorList>
    </citation>
    <scope>NUCLEOTIDE SEQUENCE [LARGE SCALE GENOMIC DNA]</scope>
    <source>
        <strain evidence="10">CGMCC 4.7246</strain>
    </source>
</reference>
<evidence type="ECO:0000256" key="2">
    <source>
        <dbReference type="ARBA" id="ARBA00022448"/>
    </source>
</evidence>
<comment type="subcellular location">
    <subcellularLocation>
        <location evidence="1 7">Cell membrane</location>
        <topology evidence="1 7">Multi-pass membrane protein</topology>
    </subcellularLocation>
</comment>
<feature type="domain" description="ABC transmembrane type-1" evidence="8">
    <location>
        <begin position="81"/>
        <end position="306"/>
    </location>
</feature>
<accession>A0ABW1NYB3</accession>
<feature type="transmembrane region" description="Helical" evidence="7">
    <location>
        <begin position="85"/>
        <end position="106"/>
    </location>
</feature>
<gene>
    <name evidence="9" type="ORF">ACFP3R_01510</name>
</gene>
<evidence type="ECO:0000256" key="3">
    <source>
        <dbReference type="ARBA" id="ARBA00022475"/>
    </source>
</evidence>
<dbReference type="InterPro" id="IPR050809">
    <property type="entry name" value="UgpAE/MalFG_permease"/>
</dbReference>
<keyword evidence="4 7" id="KW-0812">Transmembrane</keyword>
<dbReference type="SUPFAM" id="SSF161098">
    <property type="entry name" value="MetI-like"/>
    <property type="match status" value="1"/>
</dbReference>
<dbReference type="InterPro" id="IPR035906">
    <property type="entry name" value="MetI-like_sf"/>
</dbReference>
<dbReference type="Pfam" id="PF00528">
    <property type="entry name" value="BPD_transp_1"/>
    <property type="match status" value="1"/>
</dbReference>
<dbReference type="EMBL" id="JBHSQO010000001">
    <property type="protein sequence ID" value="MFC6087941.1"/>
    <property type="molecule type" value="Genomic_DNA"/>
</dbReference>
<dbReference type="PROSITE" id="PS50928">
    <property type="entry name" value="ABC_TM1"/>
    <property type="match status" value="1"/>
</dbReference>
<keyword evidence="2 7" id="KW-0813">Transport</keyword>
<dbReference type="PANTHER" id="PTHR43227">
    <property type="entry name" value="BLL4140 PROTEIN"/>
    <property type="match status" value="1"/>
</dbReference>
<dbReference type="Gene3D" id="1.10.3720.10">
    <property type="entry name" value="MetI-like"/>
    <property type="match status" value="1"/>
</dbReference>
<keyword evidence="3" id="KW-1003">Cell membrane</keyword>
<organism evidence="9 10">
    <name type="scientific">Saccharothrix lopnurensis</name>
    <dbReference type="NCBI Taxonomy" id="1670621"/>
    <lineage>
        <taxon>Bacteria</taxon>
        <taxon>Bacillati</taxon>
        <taxon>Actinomycetota</taxon>
        <taxon>Actinomycetes</taxon>
        <taxon>Pseudonocardiales</taxon>
        <taxon>Pseudonocardiaceae</taxon>
        <taxon>Saccharothrix</taxon>
    </lineage>
</organism>
<feature type="transmembrane region" description="Helical" evidence="7">
    <location>
        <begin position="20"/>
        <end position="46"/>
    </location>
</feature>
<evidence type="ECO:0000256" key="7">
    <source>
        <dbReference type="RuleBase" id="RU363032"/>
    </source>
</evidence>
<evidence type="ECO:0000256" key="4">
    <source>
        <dbReference type="ARBA" id="ARBA00022692"/>
    </source>
</evidence>
<feature type="transmembrane region" description="Helical" evidence="7">
    <location>
        <begin position="232"/>
        <end position="250"/>
    </location>
</feature>
<sequence>MRAPTGPPRTLKQRDARTGVLLLTPSLVIVVAVVLVPLAWSLLLAFQRVRLIDVGRADVFQGLTLDNFERVLGSDVLWESLRTTVAYTVGSTVLTIALGLVAALAVRRPFPGRSFVRAAMLIPYVAPVVAVAFVWRVLLNPEFGVVNSLGRRLFGWDDPIAFLSRTTDRVDVLGLDVPVPTALLTVIAFEGWRYFPFAFLFLLARLSALPPDLEEAATVDGATPTQRFRHVVLPRLMPVIAVLMVLRAIWTFNEFDDVFLLTGGAAGTRVVSVRVYELLTVQRNVGAAAAQSVLLAVVLAVLLGAYLRLLRRREGDRP</sequence>
<dbReference type="PANTHER" id="PTHR43227:SF8">
    <property type="entry name" value="DIACETYLCHITOBIOSE UPTAKE SYSTEM PERMEASE PROTEIN DASB"/>
    <property type="match status" value="1"/>
</dbReference>
<keyword evidence="5 7" id="KW-1133">Transmembrane helix</keyword>
<evidence type="ECO:0000256" key="5">
    <source>
        <dbReference type="ARBA" id="ARBA00022989"/>
    </source>
</evidence>
<dbReference type="CDD" id="cd06261">
    <property type="entry name" value="TM_PBP2"/>
    <property type="match status" value="1"/>
</dbReference>
<keyword evidence="10" id="KW-1185">Reference proteome</keyword>
<dbReference type="RefSeq" id="WP_380631967.1">
    <property type="nucleotide sequence ID" value="NZ_JBHSQO010000001.1"/>
</dbReference>
<comment type="similarity">
    <text evidence="7">Belongs to the binding-protein-dependent transport system permease family.</text>
</comment>
<evidence type="ECO:0000256" key="6">
    <source>
        <dbReference type="ARBA" id="ARBA00023136"/>
    </source>
</evidence>